<accession>A0ABX2DFV3</accession>
<evidence type="ECO:0000256" key="10">
    <source>
        <dbReference type="ARBA" id="ARBA00048540"/>
    </source>
</evidence>
<dbReference type="RefSeq" id="WP_173271686.1">
    <property type="nucleotide sequence ID" value="NZ_JABMKV010000002.1"/>
</dbReference>
<dbReference type="InterPro" id="IPR003374">
    <property type="entry name" value="ApbE-like_sf"/>
</dbReference>
<evidence type="ECO:0000256" key="9">
    <source>
        <dbReference type="ARBA" id="ARBA00031306"/>
    </source>
</evidence>
<comment type="cofactor">
    <cofactor evidence="1">
        <name>Mg(2+)</name>
        <dbReference type="ChEBI" id="CHEBI:18420"/>
    </cofactor>
</comment>
<dbReference type="PANTHER" id="PTHR30040">
    <property type="entry name" value="THIAMINE BIOSYNTHESIS LIPOPROTEIN APBE"/>
    <property type="match status" value="1"/>
</dbReference>
<evidence type="ECO:0000256" key="6">
    <source>
        <dbReference type="ARBA" id="ARBA00022723"/>
    </source>
</evidence>
<keyword evidence="12" id="KW-0472">Membrane</keyword>
<name>A0ABX2DFV3_9SPHI</name>
<dbReference type="PIRSF" id="PIRSF006268">
    <property type="entry name" value="ApbE"/>
    <property type="match status" value="1"/>
</dbReference>
<dbReference type="Proteomes" id="UP000762110">
    <property type="component" value="Unassembled WGS sequence"/>
</dbReference>
<protein>
    <recommendedName>
        <fullName evidence="3 11">FAD:protein FMN transferase</fullName>
        <ecNumber evidence="2 11">2.7.1.180</ecNumber>
    </recommendedName>
    <alternativeName>
        <fullName evidence="9 11">Flavin transferase</fullName>
    </alternativeName>
</protein>
<evidence type="ECO:0000256" key="8">
    <source>
        <dbReference type="ARBA" id="ARBA00022842"/>
    </source>
</evidence>
<evidence type="ECO:0000256" key="3">
    <source>
        <dbReference type="ARBA" id="ARBA00016337"/>
    </source>
</evidence>
<dbReference type="Pfam" id="PF02424">
    <property type="entry name" value="ApbE"/>
    <property type="match status" value="1"/>
</dbReference>
<keyword evidence="12" id="KW-0812">Transmembrane</keyword>
<evidence type="ECO:0000256" key="1">
    <source>
        <dbReference type="ARBA" id="ARBA00001946"/>
    </source>
</evidence>
<comment type="similarity">
    <text evidence="11">Belongs to the ApbE family.</text>
</comment>
<evidence type="ECO:0000313" key="14">
    <source>
        <dbReference type="Proteomes" id="UP000762110"/>
    </source>
</evidence>
<comment type="caution">
    <text evidence="13">The sequence shown here is derived from an EMBL/GenBank/DDBJ whole genome shotgun (WGS) entry which is preliminary data.</text>
</comment>
<evidence type="ECO:0000256" key="11">
    <source>
        <dbReference type="PIRNR" id="PIRNR006268"/>
    </source>
</evidence>
<dbReference type="InterPro" id="IPR024932">
    <property type="entry name" value="ApbE"/>
</dbReference>
<keyword evidence="7 11" id="KW-0274">FAD</keyword>
<evidence type="ECO:0000256" key="12">
    <source>
        <dbReference type="SAM" id="Phobius"/>
    </source>
</evidence>
<dbReference type="SUPFAM" id="SSF143631">
    <property type="entry name" value="ApbE-like"/>
    <property type="match status" value="1"/>
</dbReference>
<dbReference type="EMBL" id="JABMKV010000002">
    <property type="protein sequence ID" value="NQX32029.1"/>
    <property type="molecule type" value="Genomic_DNA"/>
</dbReference>
<comment type="catalytic activity">
    <reaction evidence="10 11">
        <text>L-threonyl-[protein] + FAD = FMN-L-threonyl-[protein] + AMP + H(+)</text>
        <dbReference type="Rhea" id="RHEA:36847"/>
        <dbReference type="Rhea" id="RHEA-COMP:11060"/>
        <dbReference type="Rhea" id="RHEA-COMP:11061"/>
        <dbReference type="ChEBI" id="CHEBI:15378"/>
        <dbReference type="ChEBI" id="CHEBI:30013"/>
        <dbReference type="ChEBI" id="CHEBI:57692"/>
        <dbReference type="ChEBI" id="CHEBI:74257"/>
        <dbReference type="ChEBI" id="CHEBI:456215"/>
        <dbReference type="EC" id="2.7.1.180"/>
    </reaction>
</comment>
<evidence type="ECO:0000313" key="13">
    <source>
        <dbReference type="EMBL" id="NQX32029.1"/>
    </source>
</evidence>
<dbReference type="Gene3D" id="3.10.520.10">
    <property type="entry name" value="ApbE-like domains"/>
    <property type="match status" value="1"/>
</dbReference>
<dbReference type="EC" id="2.7.1.180" evidence="2 11"/>
<gene>
    <name evidence="13" type="ORF">HQN85_09840</name>
</gene>
<keyword evidence="14" id="KW-1185">Reference proteome</keyword>
<dbReference type="PANTHER" id="PTHR30040:SF2">
    <property type="entry name" value="FAD:PROTEIN FMN TRANSFERASE"/>
    <property type="match status" value="1"/>
</dbReference>
<keyword evidence="6 11" id="KW-0479">Metal-binding</keyword>
<organism evidence="13 14">
    <name type="scientific">Pedobacter boryungensis</name>
    <dbReference type="NCBI Taxonomy" id="869962"/>
    <lineage>
        <taxon>Bacteria</taxon>
        <taxon>Pseudomonadati</taxon>
        <taxon>Bacteroidota</taxon>
        <taxon>Sphingobacteriia</taxon>
        <taxon>Sphingobacteriales</taxon>
        <taxon>Sphingobacteriaceae</taxon>
        <taxon>Pedobacter</taxon>
    </lineage>
</organism>
<evidence type="ECO:0000256" key="2">
    <source>
        <dbReference type="ARBA" id="ARBA00011955"/>
    </source>
</evidence>
<evidence type="ECO:0000256" key="5">
    <source>
        <dbReference type="ARBA" id="ARBA00022679"/>
    </source>
</evidence>
<evidence type="ECO:0000256" key="4">
    <source>
        <dbReference type="ARBA" id="ARBA00022630"/>
    </source>
</evidence>
<reference evidence="13 14" key="1">
    <citation type="submission" date="2020-05" db="EMBL/GenBank/DDBJ databases">
        <title>Description of Pedobacter foliorum sp. nov.</title>
        <authorList>
            <person name="Qi S."/>
            <person name="Carlier A."/>
            <person name="Cnockaert M."/>
            <person name="Vandamme P."/>
        </authorList>
    </citation>
    <scope>NUCLEOTIDE SEQUENCE [LARGE SCALE GENOMIC DNA]</scope>
    <source>
        <strain evidence="13 14">LMG 31300</strain>
    </source>
</reference>
<sequence length="335" mass="36749">MQSHLKYFLGLTFIFLSAANYLPLREFKINGYAQGTSYSISYFAADSLVTQTQVDSILNVIDLSMSLYKPNSAINKFNLAENGITLDSHFAKVVKRSFDIFKDSNGLFDITVAPLVQYWGFGPASLKDKPNTQTIENIMQCVGMDKIELTKNYLSKKKACVSIDLNGIAQGYSVDVVADFILAKGINVFVVEIGGELRVKGPKPDGKPIRIGIEGPSETPAAEPKIKHIMSFTEGAVTTSGNYRKYLTNGSKKISHLINPKTGYPLANEMISATVYAPDAITADGYDNVLMGMTIKEALSFVSAHKNLEAYLIYTKPDGKIADTLTTGFKKMMIK</sequence>
<keyword evidence="5 11" id="KW-0808">Transferase</keyword>
<proteinExistence type="inferred from homology"/>
<keyword evidence="8 11" id="KW-0460">Magnesium</keyword>
<evidence type="ECO:0000256" key="7">
    <source>
        <dbReference type="ARBA" id="ARBA00022827"/>
    </source>
</evidence>
<feature type="transmembrane region" description="Helical" evidence="12">
    <location>
        <begin position="7"/>
        <end position="24"/>
    </location>
</feature>
<keyword evidence="4 11" id="KW-0285">Flavoprotein</keyword>
<keyword evidence="12" id="KW-1133">Transmembrane helix</keyword>
<dbReference type="GO" id="GO:0016740">
    <property type="term" value="F:transferase activity"/>
    <property type="evidence" value="ECO:0007669"/>
    <property type="project" value="UniProtKB-KW"/>
</dbReference>